<sequence>MDLERNFTKTLATAIDQRASDLYLLPRERAYQLLTLTSGKLELIAQYSLAAGQQLISYLKYQADMAVSEHRRPQTGALRWPHHQGAPIDLRLSTVGDYRGQESLVVRFIYRLTEQYQLMVPDQWTTLQAACQKRGLILFAGPMGSGKTTTMYRLARELKEDHVIMTIEDPVEIDEPAFIQLQVNELAQMGYQDLLRVGLRHRPDIFIIGEIRDPETAQIATRAALSGHLVLATVHARSAAGVLARLRQLGVSEHYLDQTVSLVCYQRLIEQAAGGMAVLFDLLTAAALPSVLAEPTKGGMSDAWQTRLAQAQATGQITAATATRYSAG</sequence>
<dbReference type="EMBL" id="AZFK01000013">
    <property type="protein sequence ID" value="KRL91953.1"/>
    <property type="molecule type" value="Genomic_DNA"/>
</dbReference>
<dbReference type="GO" id="GO:0005524">
    <property type="term" value="F:ATP binding"/>
    <property type="evidence" value="ECO:0007669"/>
    <property type="project" value="UniProtKB-KW"/>
</dbReference>
<dbReference type="InterPro" id="IPR047667">
    <property type="entry name" value="ATPase_ComGA"/>
</dbReference>
<reference evidence="5 6" key="1">
    <citation type="journal article" date="2015" name="Genome Announc.">
        <title>Expanding the biotechnology potential of lactobacilli through comparative genomics of 213 strains and associated genera.</title>
        <authorList>
            <person name="Sun Z."/>
            <person name="Harris H.M."/>
            <person name="McCann A."/>
            <person name="Guo C."/>
            <person name="Argimon S."/>
            <person name="Zhang W."/>
            <person name="Yang X."/>
            <person name="Jeffery I.B."/>
            <person name="Cooney J.C."/>
            <person name="Kagawa T.F."/>
            <person name="Liu W."/>
            <person name="Song Y."/>
            <person name="Salvetti E."/>
            <person name="Wrobel A."/>
            <person name="Rasinkangas P."/>
            <person name="Parkhill J."/>
            <person name="Rea M.C."/>
            <person name="O'Sullivan O."/>
            <person name="Ritari J."/>
            <person name="Douillard F.P."/>
            <person name="Paul Ross R."/>
            <person name="Yang R."/>
            <person name="Briner A.E."/>
            <person name="Felis G.E."/>
            <person name="de Vos W.M."/>
            <person name="Barrangou R."/>
            <person name="Klaenhammer T.R."/>
            <person name="Caufield P.W."/>
            <person name="Cui Y."/>
            <person name="Zhang H."/>
            <person name="O'Toole P.W."/>
        </authorList>
    </citation>
    <scope>NUCLEOTIDE SEQUENCE [LARGE SCALE GENOMIC DNA]</scope>
    <source>
        <strain evidence="5 6">DSM 15946</strain>
    </source>
</reference>
<dbReference type="GO" id="GO:0005886">
    <property type="term" value="C:plasma membrane"/>
    <property type="evidence" value="ECO:0007669"/>
    <property type="project" value="TreeGrafter"/>
</dbReference>
<evidence type="ECO:0000313" key="5">
    <source>
        <dbReference type="EMBL" id="KRL91953.1"/>
    </source>
</evidence>
<evidence type="ECO:0000256" key="3">
    <source>
        <dbReference type="ARBA" id="ARBA00022840"/>
    </source>
</evidence>
<dbReference type="GO" id="GO:0016887">
    <property type="term" value="F:ATP hydrolysis activity"/>
    <property type="evidence" value="ECO:0007669"/>
    <property type="project" value="TreeGrafter"/>
</dbReference>
<organism evidence="5 6">
    <name type="scientific">Limosilactobacillus ingluviei DSM 15946</name>
    <dbReference type="NCBI Taxonomy" id="1423760"/>
    <lineage>
        <taxon>Bacteria</taxon>
        <taxon>Bacillati</taxon>
        <taxon>Bacillota</taxon>
        <taxon>Bacilli</taxon>
        <taxon>Lactobacillales</taxon>
        <taxon>Lactobacillaceae</taxon>
        <taxon>Limosilactobacillus</taxon>
    </lineage>
</organism>
<evidence type="ECO:0000256" key="2">
    <source>
        <dbReference type="ARBA" id="ARBA00022741"/>
    </source>
</evidence>
<dbReference type="PANTHER" id="PTHR30258:SF2">
    <property type="entry name" value="COMG OPERON PROTEIN 1"/>
    <property type="match status" value="1"/>
</dbReference>
<dbReference type="Proteomes" id="UP000050816">
    <property type="component" value="Unassembled WGS sequence"/>
</dbReference>
<dbReference type="InterPro" id="IPR001482">
    <property type="entry name" value="T2SS/T4SS_dom"/>
</dbReference>
<gene>
    <name evidence="5" type="ORF">FC43_GL000528</name>
</gene>
<comment type="similarity">
    <text evidence="1">Belongs to the GSP E family.</text>
</comment>
<dbReference type="Gene3D" id="3.40.50.300">
    <property type="entry name" value="P-loop containing nucleotide triphosphate hydrolases"/>
    <property type="match status" value="1"/>
</dbReference>
<dbReference type="InterPro" id="IPR027417">
    <property type="entry name" value="P-loop_NTPase"/>
</dbReference>
<dbReference type="AlphaFoldDB" id="A0A0R1UEV0"/>
<dbReference type="NCBIfam" id="NF041000">
    <property type="entry name" value="ATPase_ComGA"/>
    <property type="match status" value="1"/>
</dbReference>
<protein>
    <submittedName>
        <fullName evidence="5">Type ii iv secretion system protein</fullName>
    </submittedName>
</protein>
<dbReference type="PANTHER" id="PTHR30258">
    <property type="entry name" value="TYPE II SECRETION SYSTEM PROTEIN GSPE-RELATED"/>
    <property type="match status" value="1"/>
</dbReference>
<evidence type="ECO:0000259" key="4">
    <source>
        <dbReference type="SMART" id="SM00382"/>
    </source>
</evidence>
<dbReference type="Gene3D" id="3.30.450.90">
    <property type="match status" value="1"/>
</dbReference>
<dbReference type="RefSeq" id="WP_056953763.1">
    <property type="nucleotide sequence ID" value="NZ_AZFK01000013.1"/>
</dbReference>
<dbReference type="InterPro" id="IPR003593">
    <property type="entry name" value="AAA+_ATPase"/>
</dbReference>
<feature type="domain" description="AAA+ ATPase" evidence="4">
    <location>
        <begin position="133"/>
        <end position="253"/>
    </location>
</feature>
<proteinExistence type="inferred from homology"/>
<keyword evidence="3" id="KW-0067">ATP-binding</keyword>
<accession>A0A0R1UEV0</accession>
<dbReference type="SMART" id="SM00382">
    <property type="entry name" value="AAA"/>
    <property type="match status" value="1"/>
</dbReference>
<evidence type="ECO:0000256" key="1">
    <source>
        <dbReference type="ARBA" id="ARBA00006611"/>
    </source>
</evidence>
<keyword evidence="2" id="KW-0547">Nucleotide-binding</keyword>
<dbReference type="SUPFAM" id="SSF52540">
    <property type="entry name" value="P-loop containing nucleoside triphosphate hydrolases"/>
    <property type="match status" value="1"/>
</dbReference>
<comment type="caution">
    <text evidence="5">The sequence shown here is derived from an EMBL/GenBank/DDBJ whole genome shotgun (WGS) entry which is preliminary data.</text>
</comment>
<dbReference type="CDD" id="cd01129">
    <property type="entry name" value="PulE-GspE-like"/>
    <property type="match status" value="1"/>
</dbReference>
<evidence type="ECO:0000313" key="6">
    <source>
        <dbReference type="Proteomes" id="UP000050816"/>
    </source>
</evidence>
<name>A0A0R1UEV0_9LACO</name>
<dbReference type="PATRIC" id="fig|1423760.3.peg.549"/>
<dbReference type="Pfam" id="PF00437">
    <property type="entry name" value="T2SSE"/>
    <property type="match status" value="1"/>
</dbReference>